<evidence type="ECO:0000256" key="1">
    <source>
        <dbReference type="ARBA" id="ARBA00022723"/>
    </source>
</evidence>
<comment type="caution">
    <text evidence="5">The sequence shown here is derived from an EMBL/GenBank/DDBJ whole genome shotgun (WGS) entry which is preliminary data.</text>
</comment>
<evidence type="ECO:0000259" key="4">
    <source>
        <dbReference type="PROSITE" id="PS50222"/>
    </source>
</evidence>
<dbReference type="GO" id="GO:0005509">
    <property type="term" value="F:calcium ion binding"/>
    <property type="evidence" value="ECO:0007669"/>
    <property type="project" value="InterPro"/>
</dbReference>
<feature type="region of interest" description="Disordered" evidence="3">
    <location>
        <begin position="285"/>
        <end position="304"/>
    </location>
</feature>
<dbReference type="EMBL" id="CAJHUB010000760">
    <property type="protein sequence ID" value="CAD7684866.1"/>
    <property type="molecule type" value="Genomic_DNA"/>
</dbReference>
<dbReference type="Gene3D" id="1.10.238.10">
    <property type="entry name" value="EF-hand"/>
    <property type="match status" value="1"/>
</dbReference>
<dbReference type="AlphaFoldDB" id="A0A811Z7I1"/>
<dbReference type="InterPro" id="IPR002048">
    <property type="entry name" value="EF_hand_dom"/>
</dbReference>
<evidence type="ECO:0000313" key="6">
    <source>
        <dbReference type="Proteomes" id="UP000645828"/>
    </source>
</evidence>
<organism evidence="5 6">
    <name type="scientific">Nyctereutes procyonoides</name>
    <name type="common">Raccoon dog</name>
    <name type="synonym">Canis procyonoides</name>
    <dbReference type="NCBI Taxonomy" id="34880"/>
    <lineage>
        <taxon>Eukaryota</taxon>
        <taxon>Metazoa</taxon>
        <taxon>Chordata</taxon>
        <taxon>Craniata</taxon>
        <taxon>Vertebrata</taxon>
        <taxon>Euteleostomi</taxon>
        <taxon>Mammalia</taxon>
        <taxon>Eutheria</taxon>
        <taxon>Laurasiatheria</taxon>
        <taxon>Carnivora</taxon>
        <taxon>Caniformia</taxon>
        <taxon>Canidae</taxon>
        <taxon>Nyctereutes</taxon>
    </lineage>
</organism>
<keyword evidence="2" id="KW-0106">Calcium</keyword>
<proteinExistence type="predicted"/>
<protein>
    <submittedName>
        <fullName evidence="5">(raccoon dog) hypothetical protein</fullName>
    </submittedName>
</protein>
<dbReference type="InterPro" id="IPR011992">
    <property type="entry name" value="EF-hand-dom_pair"/>
</dbReference>
<reference evidence="5" key="1">
    <citation type="submission" date="2020-12" db="EMBL/GenBank/DDBJ databases">
        <authorList>
            <consortium name="Molecular Ecology Group"/>
        </authorList>
    </citation>
    <scope>NUCLEOTIDE SEQUENCE</scope>
    <source>
        <strain evidence="5">TBG_1078</strain>
    </source>
</reference>
<dbReference type="PANTHER" id="PTHR47225:SF1">
    <property type="entry name" value="EF-HAND CALCIUM-BINDING DOMAIN-CONTAINING PROTEIN 12"/>
    <property type="match status" value="1"/>
</dbReference>
<dbReference type="SUPFAM" id="SSF47473">
    <property type="entry name" value="EF-hand"/>
    <property type="match status" value="1"/>
</dbReference>
<evidence type="ECO:0000256" key="3">
    <source>
        <dbReference type="SAM" id="MobiDB-lite"/>
    </source>
</evidence>
<name>A0A811Z7I1_NYCPR</name>
<feature type="domain" description="EF-hand" evidence="4">
    <location>
        <begin position="197"/>
        <end position="232"/>
    </location>
</feature>
<dbReference type="Proteomes" id="UP000645828">
    <property type="component" value="Unassembled WGS sequence"/>
</dbReference>
<sequence length="574" mass="66687">MDYDSYETYEALFLPLLELCHSKTSSDDENATMDPIFDPELVIAHCFKQFKQKDFHLPQSRRRIIILPQKEDPIPINLMAQPQTPPQPISSFKALGTGDIQGQPEDAKTWLSQRLKLRKNLESFGNIERWLQNKPCLTPSEAKVLYMIQKEHEAQLVAHLTPTRATKKSHRPSCRLVPQLRLPKPSALSALYSYLHSRKIKILELFSKGDRSESQRISREEFIVALKAVGVPLKNQEVEDIVIYLSSLGKHNNITTDILFNTYKQWSLAHQRSTLSTGREYHRSTKHRISPQSPAKKQVGFAPQPPKMDLLTVPEVDTQMEARPLTLEEMEDVGKRYRERKRQHKLKIPSIQYMERCRLVRSGNKHLDEHCLPSTIRGEMEELINMSRRDNFLVYLQCCKLCEYYGIPLTEDVLMKALLYPGDKIIFQKDQVRPIRQPGGYYSDLKIFSPNLALLKLQGFSEAGAKKTDKKTLKKIRKIHFKEFEEFTRKLEVKRPRGTQRTHPNVFWPGHLLDKLQLYLPTVAVDRSLALFSCVQPQPSAYSATYHPHHWWPIGNMNYMTCAYYDAPKVYYIN</sequence>
<dbReference type="PROSITE" id="PS50222">
    <property type="entry name" value="EF_HAND_2"/>
    <property type="match status" value="1"/>
</dbReference>
<evidence type="ECO:0000313" key="5">
    <source>
        <dbReference type="EMBL" id="CAD7684866.1"/>
    </source>
</evidence>
<dbReference type="InterPro" id="IPR018247">
    <property type="entry name" value="EF_Hand_1_Ca_BS"/>
</dbReference>
<evidence type="ECO:0000256" key="2">
    <source>
        <dbReference type="ARBA" id="ARBA00022837"/>
    </source>
</evidence>
<keyword evidence="6" id="KW-1185">Reference proteome</keyword>
<gene>
    <name evidence="5" type="ORF">NYPRO_LOCUS17659</name>
</gene>
<keyword evidence="1" id="KW-0479">Metal-binding</keyword>
<dbReference type="PROSITE" id="PS00018">
    <property type="entry name" value="EF_HAND_1"/>
    <property type="match status" value="1"/>
</dbReference>
<dbReference type="InterPro" id="IPR042847">
    <property type="entry name" value="EFC12"/>
</dbReference>
<accession>A0A811Z7I1</accession>
<dbReference type="PANTHER" id="PTHR47225">
    <property type="entry name" value="EF-HAND CALCIUM-BINDING DOMAIN-CONTAINING PROTEIN 12"/>
    <property type="match status" value="1"/>
</dbReference>